<sequence length="359" mass="40746">MDQETLWTLLGKKLNKEATPEELRQLDILLAQPWADAYTIQVLEALWQQNPDQPPRFISHKLQEKWDRLENKLETDNHPTDSFQSPEDKADSSAQIRNIWSGSTRLSIAAACLVFGLLSFFCWRSFTGDSMGKTYQVAAPLGGISKIILPDGSKVWLNAGSEIFYGTNYGNKYREIRLTGEAFFDVVKDSEHPFIVNTTTMQIKVLGTAFNVRSYANDNASETSLIRGRIELTPVANPDHKIILKPSEKLTIPNKIVHSSNVNNTLITLSSLHHEQNDSLPSEAQWLENKLVFDDEYFDDVAKKMERWYGVSISFKNEELKQKKFSGKFTKESLATALDALKATSNFNFLIDNDKVVIY</sequence>
<proteinExistence type="predicted"/>
<dbReference type="GO" id="GO:0016989">
    <property type="term" value="F:sigma factor antagonist activity"/>
    <property type="evidence" value="ECO:0007669"/>
    <property type="project" value="TreeGrafter"/>
</dbReference>
<dbReference type="PANTHER" id="PTHR30273:SF2">
    <property type="entry name" value="PROTEIN FECR"/>
    <property type="match status" value="1"/>
</dbReference>
<dbReference type="InterPro" id="IPR006860">
    <property type="entry name" value="FecR"/>
</dbReference>
<protein>
    <submittedName>
        <fullName evidence="3">Ferric-dicitrate binding protein FerR (Iron transport regulator)</fullName>
    </submittedName>
</protein>
<dbReference type="InterPro" id="IPR032508">
    <property type="entry name" value="FecR_C"/>
</dbReference>
<dbReference type="EMBL" id="JACHCA010000009">
    <property type="protein sequence ID" value="MBB6129391.1"/>
    <property type="molecule type" value="Genomic_DNA"/>
</dbReference>
<dbReference type="PIRSF" id="PIRSF018266">
    <property type="entry name" value="FecR"/>
    <property type="match status" value="1"/>
</dbReference>
<evidence type="ECO:0000259" key="2">
    <source>
        <dbReference type="Pfam" id="PF16344"/>
    </source>
</evidence>
<dbReference type="AlphaFoldDB" id="A0A841JNA3"/>
<dbReference type="Pfam" id="PF16344">
    <property type="entry name" value="FecR_C"/>
    <property type="match status" value="1"/>
</dbReference>
<name>A0A841JNA3_9SPHI</name>
<evidence type="ECO:0000313" key="4">
    <source>
        <dbReference type="Proteomes" id="UP000548326"/>
    </source>
</evidence>
<dbReference type="Gene3D" id="3.55.50.30">
    <property type="match status" value="1"/>
</dbReference>
<dbReference type="Pfam" id="PF04773">
    <property type="entry name" value="FecR"/>
    <property type="match status" value="1"/>
</dbReference>
<organism evidence="3 4">
    <name type="scientific">Mucilaginibacter lappiensis</name>
    <dbReference type="NCBI Taxonomy" id="354630"/>
    <lineage>
        <taxon>Bacteria</taxon>
        <taxon>Pseudomonadati</taxon>
        <taxon>Bacteroidota</taxon>
        <taxon>Sphingobacteriia</taxon>
        <taxon>Sphingobacteriales</taxon>
        <taxon>Sphingobacteriaceae</taxon>
        <taxon>Mucilaginibacter</taxon>
    </lineage>
</organism>
<dbReference type="Gene3D" id="2.60.120.1440">
    <property type="match status" value="1"/>
</dbReference>
<comment type="caution">
    <text evidence="3">The sequence shown here is derived from an EMBL/GenBank/DDBJ whole genome shotgun (WGS) entry which is preliminary data.</text>
</comment>
<feature type="domain" description="FecR protein" evidence="1">
    <location>
        <begin position="141"/>
        <end position="231"/>
    </location>
</feature>
<dbReference type="InterPro" id="IPR012373">
    <property type="entry name" value="Ferrdict_sens_TM"/>
</dbReference>
<dbReference type="RefSeq" id="WP_183588497.1">
    <property type="nucleotide sequence ID" value="NZ_JACHCA010000009.1"/>
</dbReference>
<reference evidence="3 4" key="1">
    <citation type="submission" date="2020-08" db="EMBL/GenBank/DDBJ databases">
        <title>Genomic Encyclopedia of Type Strains, Phase IV (KMG-V): Genome sequencing to study the core and pangenomes of soil and plant-associated prokaryotes.</title>
        <authorList>
            <person name="Whitman W."/>
        </authorList>
    </citation>
    <scope>NUCLEOTIDE SEQUENCE [LARGE SCALE GENOMIC DNA]</scope>
    <source>
        <strain evidence="3 4">MP601</strain>
    </source>
</reference>
<evidence type="ECO:0000313" key="3">
    <source>
        <dbReference type="EMBL" id="MBB6129391.1"/>
    </source>
</evidence>
<dbReference type="Proteomes" id="UP000548326">
    <property type="component" value="Unassembled WGS sequence"/>
</dbReference>
<evidence type="ECO:0000259" key="1">
    <source>
        <dbReference type="Pfam" id="PF04773"/>
    </source>
</evidence>
<feature type="domain" description="Protein FecR C-terminal" evidence="2">
    <location>
        <begin position="290"/>
        <end position="358"/>
    </location>
</feature>
<gene>
    <name evidence="3" type="ORF">HDF22_003517</name>
</gene>
<accession>A0A841JNA3</accession>
<dbReference type="PANTHER" id="PTHR30273">
    <property type="entry name" value="PERIPLASMIC SIGNAL SENSOR AND SIGMA FACTOR ACTIVATOR FECR-RELATED"/>
    <property type="match status" value="1"/>
</dbReference>